<dbReference type="GO" id="GO:0005506">
    <property type="term" value="F:iron ion binding"/>
    <property type="evidence" value="ECO:0007669"/>
    <property type="project" value="UniProtKB-UniRule"/>
</dbReference>
<evidence type="ECO:0000313" key="16">
    <source>
        <dbReference type="Proteomes" id="UP001295423"/>
    </source>
</evidence>
<evidence type="ECO:0000259" key="14">
    <source>
        <dbReference type="PROSITE" id="PS51184"/>
    </source>
</evidence>
<dbReference type="InterPro" id="IPR039994">
    <property type="entry name" value="NO66-like"/>
</dbReference>
<sequence>MEEGKPTQNGGGMSRAAKKRAKKNKKKTNLIVAAAEHLQPEKKKVKLDDAKPNEKKIKVAEDTKESMDDSEVVESRNKIDAGEQTQDSIPSTDFPGIEKLSLEEILLRKDVKDEETQELLESMASEQRASALFQAIIHPIPLSTFYKEYWEKKPLLVRAKNRRRYQGLLSLESIKEMTKNEELYYTRDLNLTKYTKDDAGVKRRLTLDKIPQTAEEAETGVPIDSKELWKNYHKGCTIRLLCPHKHAENVHALLSTLELELQCMVGANAYLTPPQASQGFAPHYDDIEAFCLQLQGKKRWKVYEPTLKLPRASSEDFSVEEVKKMTQVMDVTLEEGDLLYMPRGWIHQACTLKDADQHSLHLTVSAMQQWSWVDLMDMIMPEALEAASTSETSSSLRQGLPRGFLDYMGAMYEEPSDEKLPDSLKKAGEEDKLVKFRKMLQDNFRAEAKKRIMKVAKAANEMIDAACDQLAKRYMSERQPPSLTPQELLKTVKAPDGESKSIMPNTMCRMARPGIARIVVEEDKAVLYHCLDNSREYQGNVLSPMEFEMDDGPSLEQLLTTVEPHWILVNDLFHDSIEDKIAIAQALYDEGILAIHESG</sequence>
<comment type="function">
    <text evidence="12">Oxygenase that can act as both a histone lysine demethylase and a ribosomal histidine hydroxylase.</text>
</comment>
<evidence type="ECO:0000256" key="8">
    <source>
        <dbReference type="ARBA" id="ARBA00023004"/>
    </source>
</evidence>
<keyword evidence="5" id="KW-0156">Chromatin regulator</keyword>
<feature type="region of interest" description="Disordered" evidence="13">
    <location>
        <begin position="42"/>
        <end position="72"/>
    </location>
</feature>
<evidence type="ECO:0000256" key="2">
    <source>
        <dbReference type="ARBA" id="ARBA00010309"/>
    </source>
</evidence>
<dbReference type="Gene3D" id="1.10.10.1500">
    <property type="entry name" value="JmjC domain-containing ribosomal oxygenase (ROX), dimer domain"/>
    <property type="match status" value="1"/>
</dbReference>
<evidence type="ECO:0000256" key="12">
    <source>
        <dbReference type="RuleBase" id="RU366061"/>
    </source>
</evidence>
<feature type="compositionally biased region" description="Basic residues" evidence="13">
    <location>
        <begin position="16"/>
        <end position="28"/>
    </location>
</feature>
<keyword evidence="10 12" id="KW-0804">Transcription</keyword>
<organism evidence="15 16">
    <name type="scientific">Cylindrotheca closterium</name>
    <dbReference type="NCBI Taxonomy" id="2856"/>
    <lineage>
        <taxon>Eukaryota</taxon>
        <taxon>Sar</taxon>
        <taxon>Stramenopiles</taxon>
        <taxon>Ochrophyta</taxon>
        <taxon>Bacillariophyta</taxon>
        <taxon>Bacillariophyceae</taxon>
        <taxon>Bacillariophycidae</taxon>
        <taxon>Bacillariales</taxon>
        <taxon>Bacillariaceae</taxon>
        <taxon>Cylindrotheca</taxon>
    </lineage>
</organism>
<keyword evidence="11 12" id="KW-0539">Nucleus</keyword>
<feature type="domain" description="JmjC" evidence="14">
    <location>
        <begin position="242"/>
        <end position="383"/>
    </location>
</feature>
<keyword evidence="4 12" id="KW-0479">Metal-binding</keyword>
<keyword evidence="6 12" id="KW-0223">Dioxygenase</keyword>
<dbReference type="PROSITE" id="PS51184">
    <property type="entry name" value="JMJC"/>
    <property type="match status" value="1"/>
</dbReference>
<dbReference type="SUPFAM" id="SSF51197">
    <property type="entry name" value="Clavaminate synthase-like"/>
    <property type="match status" value="1"/>
</dbReference>
<evidence type="ECO:0000256" key="7">
    <source>
        <dbReference type="ARBA" id="ARBA00023002"/>
    </source>
</evidence>
<comment type="caution">
    <text evidence="15">The sequence shown here is derived from an EMBL/GenBank/DDBJ whole genome shotgun (WGS) entry which is preliminary data.</text>
</comment>
<reference evidence="15" key="1">
    <citation type="submission" date="2023-08" db="EMBL/GenBank/DDBJ databases">
        <authorList>
            <person name="Audoor S."/>
            <person name="Bilcke G."/>
        </authorList>
    </citation>
    <scope>NUCLEOTIDE SEQUENCE</scope>
</reference>
<evidence type="ECO:0000256" key="3">
    <source>
        <dbReference type="ARBA" id="ARBA00022491"/>
    </source>
</evidence>
<dbReference type="Gene3D" id="2.60.120.650">
    <property type="entry name" value="Cupin"/>
    <property type="match status" value="1"/>
</dbReference>
<dbReference type="PANTHER" id="PTHR13096">
    <property type="entry name" value="MINA53 MYC INDUCED NUCLEAR ANTIGEN"/>
    <property type="match status" value="1"/>
</dbReference>
<evidence type="ECO:0000256" key="5">
    <source>
        <dbReference type="ARBA" id="ARBA00022853"/>
    </source>
</evidence>
<proteinExistence type="inferred from homology"/>
<evidence type="ECO:0000256" key="13">
    <source>
        <dbReference type="SAM" id="MobiDB-lite"/>
    </source>
</evidence>
<accession>A0AAD2PWR4</accession>
<keyword evidence="9 12" id="KW-0805">Transcription regulation</keyword>
<dbReference type="Pfam" id="PF21233">
    <property type="entry name" value="WHD_RIOX1"/>
    <property type="match status" value="1"/>
</dbReference>
<comment type="cofactor">
    <cofactor evidence="12">
        <name>Fe(2+)</name>
        <dbReference type="ChEBI" id="CHEBI:29033"/>
    </cofactor>
    <text evidence="12">Binds 1 Fe(2+) ion per subunit.</text>
</comment>
<keyword evidence="8 12" id="KW-0408">Iron</keyword>
<dbReference type="EC" id="1.14.11.-" evidence="12"/>
<evidence type="ECO:0000256" key="4">
    <source>
        <dbReference type="ARBA" id="ARBA00022723"/>
    </source>
</evidence>
<gene>
    <name evidence="15" type="ORF">CYCCA115_LOCUS19656</name>
</gene>
<feature type="region of interest" description="Disordered" evidence="13">
    <location>
        <begin position="1"/>
        <end position="28"/>
    </location>
</feature>
<evidence type="ECO:0000256" key="9">
    <source>
        <dbReference type="ARBA" id="ARBA00023015"/>
    </source>
</evidence>
<keyword evidence="16" id="KW-1185">Reference proteome</keyword>
<evidence type="ECO:0000313" key="15">
    <source>
        <dbReference type="EMBL" id="CAJ1962376.1"/>
    </source>
</evidence>
<dbReference type="GO" id="GO:0032453">
    <property type="term" value="F:histone H3K4 demethylase activity"/>
    <property type="evidence" value="ECO:0007669"/>
    <property type="project" value="TreeGrafter"/>
</dbReference>
<evidence type="ECO:0000256" key="10">
    <source>
        <dbReference type="ARBA" id="ARBA00023163"/>
    </source>
</evidence>
<dbReference type="PANTHER" id="PTHR13096:SF8">
    <property type="entry name" value="RIBOSOMAL OXYGENASE 1"/>
    <property type="match status" value="1"/>
</dbReference>
<comment type="subcellular location">
    <subcellularLocation>
        <location evidence="1 12">Nucleus</location>
    </subcellularLocation>
</comment>
<dbReference type="InterPro" id="IPR003347">
    <property type="entry name" value="JmjC_dom"/>
</dbReference>
<dbReference type="Pfam" id="PF08007">
    <property type="entry name" value="JmjC_2"/>
    <property type="match status" value="1"/>
</dbReference>
<protein>
    <recommendedName>
        <fullName evidence="12">Bifunctional lysine-specific demethylase and histidyl-hydroxylase</fullName>
        <ecNumber evidence="12">1.14.11.-</ecNumber>
    </recommendedName>
</protein>
<comment type="similarity">
    <text evidence="2">Belongs to the ROX family. NO66 subfamily.</text>
</comment>
<keyword evidence="3" id="KW-0678">Repressor</keyword>
<name>A0AAD2PWR4_9STRA</name>
<dbReference type="EMBL" id="CAKOGP040002103">
    <property type="protein sequence ID" value="CAJ1962376.1"/>
    <property type="molecule type" value="Genomic_DNA"/>
</dbReference>
<dbReference type="InterPro" id="IPR049043">
    <property type="entry name" value="WHD_RIOX1"/>
</dbReference>
<evidence type="ECO:0000256" key="1">
    <source>
        <dbReference type="ARBA" id="ARBA00004123"/>
    </source>
</evidence>
<dbReference type="Gene3D" id="3.90.930.40">
    <property type="match status" value="1"/>
</dbReference>
<dbReference type="GO" id="GO:0005730">
    <property type="term" value="C:nucleolus"/>
    <property type="evidence" value="ECO:0007669"/>
    <property type="project" value="TreeGrafter"/>
</dbReference>
<dbReference type="FunFam" id="3.90.930.40:FF:000001">
    <property type="entry name" value="ribosomal oxygenase 1 isoform X1"/>
    <property type="match status" value="1"/>
</dbReference>
<dbReference type="Proteomes" id="UP001295423">
    <property type="component" value="Unassembled WGS sequence"/>
</dbReference>
<dbReference type="AlphaFoldDB" id="A0AAD2PWR4"/>
<keyword evidence="7 12" id="KW-0560">Oxidoreductase</keyword>
<dbReference type="GO" id="GO:0051864">
    <property type="term" value="F:histone H3K36 demethylase activity"/>
    <property type="evidence" value="ECO:0007669"/>
    <property type="project" value="TreeGrafter"/>
</dbReference>
<evidence type="ECO:0000256" key="11">
    <source>
        <dbReference type="ARBA" id="ARBA00023242"/>
    </source>
</evidence>
<evidence type="ECO:0000256" key="6">
    <source>
        <dbReference type="ARBA" id="ARBA00022964"/>
    </source>
</evidence>